<dbReference type="InterPro" id="IPR027417">
    <property type="entry name" value="P-loop_NTPase"/>
</dbReference>
<evidence type="ECO:0000313" key="1">
    <source>
        <dbReference type="EMBL" id="AEE51946.1"/>
    </source>
</evidence>
<dbReference type="Gene3D" id="3.40.50.300">
    <property type="entry name" value="P-loop containing nucleotide triphosphate hydrolases"/>
    <property type="match status" value="1"/>
</dbReference>
<sequence>MQKEFNITGLCRPAKHYMADVSGKLAQVYKLVEKGAYFVINRPRQYGKTTMLYSLAAFLQKKEDYIVFNTSFEGIGDSIFENEKNFSAGFVKLLTKHASVSAPFLMDWLNQNKAEIDNLEALSSLITSIAIQAEKKMVLLIDEVDKSSNNQLFISFLAMLRNKYLESDNFPTFHSVILAGVHDVKSLKLKLRPDDEQKYNSPWNIATEFTVDMNLQVAEMIPMLEEYARDKQVTLDATAVAERLFYYTSGYPFLVSKLCKTIDEQILPAKTAANWTPGDVELAASMIVKENNTNFDSLIKNLENNPDLYNLVHKKLVDIEYQSYSIHDPTVSQGLMYGILKNGLGISIHNRIYEEVIYAYMTSKATSQVLLGAYNVPQNFRLPDQRLNMEAVLLKFQAFMKEQHSKKDADFLERNGRLVFLAFIKPIINGSGYDFKEPQISEERRLDVVITYFQHRYITELKIWRGAKVHAEGLAQLADYLERQGLAEGYLLVFDQGKKKSWKSGWEVVQGKRVFGVWV</sequence>
<evidence type="ECO:0008006" key="3">
    <source>
        <dbReference type="Google" id="ProtNLM"/>
    </source>
</evidence>
<dbReference type="PANTHER" id="PTHR34825:SF1">
    <property type="entry name" value="AAA-ATPASE-LIKE DOMAIN-CONTAINING PROTEIN"/>
    <property type="match status" value="1"/>
</dbReference>
<protein>
    <recommendedName>
        <fullName evidence="3">AAA-ATPase</fullName>
    </recommendedName>
</protein>
<dbReference type="eggNOG" id="COG1672">
    <property type="taxonomic scope" value="Bacteria"/>
</dbReference>
<dbReference type="SUPFAM" id="SSF52540">
    <property type="entry name" value="P-loop containing nucleoside triphosphate hydrolases"/>
    <property type="match status" value="1"/>
</dbReference>
<dbReference type="Pfam" id="PF14516">
    <property type="entry name" value="AAA_35"/>
    <property type="match status" value="1"/>
</dbReference>
<dbReference type="OrthoDB" id="1488705at2"/>
<organism evidence="1 2">
    <name type="scientific">Haliscomenobacter hydrossis (strain ATCC 27775 / DSM 1100 / LMG 10767 / O)</name>
    <dbReference type="NCBI Taxonomy" id="760192"/>
    <lineage>
        <taxon>Bacteria</taxon>
        <taxon>Pseudomonadati</taxon>
        <taxon>Bacteroidota</taxon>
        <taxon>Saprospiria</taxon>
        <taxon>Saprospirales</taxon>
        <taxon>Haliscomenobacteraceae</taxon>
        <taxon>Haliscomenobacter</taxon>
    </lineage>
</organism>
<gene>
    <name evidence="1" type="ordered locus">Halhy_4098</name>
</gene>
<proteinExistence type="predicted"/>
<dbReference type="PANTHER" id="PTHR34825">
    <property type="entry name" value="CONSERVED PROTEIN, WITH A WEAK D-GALACTARATE DEHYDRATASE/ALTRONATE HYDROLASE DOMAIN"/>
    <property type="match status" value="1"/>
</dbReference>
<dbReference type="Proteomes" id="UP000008461">
    <property type="component" value="Chromosome"/>
</dbReference>
<keyword evidence="2" id="KW-1185">Reference proteome</keyword>
<dbReference type="EMBL" id="CP002691">
    <property type="protein sequence ID" value="AEE51946.1"/>
    <property type="molecule type" value="Genomic_DNA"/>
</dbReference>
<reference evidence="1 2" key="1">
    <citation type="journal article" date="2011" name="Stand. Genomic Sci.">
        <title>Complete genome sequence of Haliscomenobacter hydrossis type strain (O).</title>
        <authorList>
            <consortium name="US DOE Joint Genome Institute (JGI-PGF)"/>
            <person name="Daligault H."/>
            <person name="Lapidus A."/>
            <person name="Zeytun A."/>
            <person name="Nolan M."/>
            <person name="Lucas S."/>
            <person name="Del Rio T.G."/>
            <person name="Tice H."/>
            <person name="Cheng J.F."/>
            <person name="Tapia R."/>
            <person name="Han C."/>
            <person name="Goodwin L."/>
            <person name="Pitluck S."/>
            <person name="Liolios K."/>
            <person name="Pagani I."/>
            <person name="Ivanova N."/>
            <person name="Huntemann M."/>
            <person name="Mavromatis K."/>
            <person name="Mikhailova N."/>
            <person name="Pati A."/>
            <person name="Chen A."/>
            <person name="Palaniappan K."/>
            <person name="Land M."/>
            <person name="Hauser L."/>
            <person name="Brambilla E.M."/>
            <person name="Rohde M."/>
            <person name="Verbarg S."/>
            <person name="Goker M."/>
            <person name="Bristow J."/>
            <person name="Eisen J.A."/>
            <person name="Markowitz V."/>
            <person name="Hugenholtz P."/>
            <person name="Kyrpides N.C."/>
            <person name="Klenk H.P."/>
            <person name="Woyke T."/>
        </authorList>
    </citation>
    <scope>NUCLEOTIDE SEQUENCE [LARGE SCALE GENOMIC DNA]</scope>
    <source>
        <strain evidence="2">ATCC 27775 / DSM 1100 / LMG 10767 / O</strain>
    </source>
</reference>
<evidence type="ECO:0000313" key="2">
    <source>
        <dbReference type="Proteomes" id="UP000008461"/>
    </source>
</evidence>
<dbReference type="STRING" id="760192.Halhy_4098"/>
<accession>F4L6Z1</accession>
<name>F4L6Z1_HALH1</name>
<dbReference type="HOGENOM" id="CLU_040147_1_0_10"/>
<reference key="2">
    <citation type="submission" date="2011-04" db="EMBL/GenBank/DDBJ databases">
        <title>Complete sequence of chromosome of Haliscomenobacter hydrossis DSM 1100.</title>
        <authorList>
            <consortium name="US DOE Joint Genome Institute (JGI-PGF)"/>
            <person name="Lucas S."/>
            <person name="Han J."/>
            <person name="Lapidus A."/>
            <person name="Bruce D."/>
            <person name="Goodwin L."/>
            <person name="Pitluck S."/>
            <person name="Peters L."/>
            <person name="Kyrpides N."/>
            <person name="Mavromatis K."/>
            <person name="Ivanova N."/>
            <person name="Ovchinnikova G."/>
            <person name="Pagani I."/>
            <person name="Daligault H."/>
            <person name="Detter J.C."/>
            <person name="Han C."/>
            <person name="Land M."/>
            <person name="Hauser L."/>
            <person name="Markowitz V."/>
            <person name="Cheng J.-F."/>
            <person name="Hugenholtz P."/>
            <person name="Woyke T."/>
            <person name="Wu D."/>
            <person name="Verbarg S."/>
            <person name="Frueling A."/>
            <person name="Brambilla E."/>
            <person name="Klenk H.-P."/>
            <person name="Eisen J.A."/>
        </authorList>
    </citation>
    <scope>NUCLEOTIDE SEQUENCE</scope>
    <source>
        <strain>DSM 1100</strain>
    </source>
</reference>
<dbReference type="AlphaFoldDB" id="F4L6Z1"/>
<dbReference type="KEGG" id="hhy:Halhy_4098"/>